<dbReference type="Proteomes" id="UP001177021">
    <property type="component" value="Unassembled WGS sequence"/>
</dbReference>
<protein>
    <submittedName>
        <fullName evidence="1">Uncharacterized protein</fullName>
    </submittedName>
</protein>
<evidence type="ECO:0000313" key="2">
    <source>
        <dbReference type="Proteomes" id="UP001177021"/>
    </source>
</evidence>
<proteinExistence type="predicted"/>
<reference evidence="1" key="1">
    <citation type="submission" date="2023-10" db="EMBL/GenBank/DDBJ databases">
        <authorList>
            <person name="Rodriguez Cubillos JULIANA M."/>
            <person name="De Vega J."/>
        </authorList>
    </citation>
    <scope>NUCLEOTIDE SEQUENCE</scope>
</reference>
<organism evidence="1 2">
    <name type="scientific">Trifolium pratense</name>
    <name type="common">Red clover</name>
    <dbReference type="NCBI Taxonomy" id="57577"/>
    <lineage>
        <taxon>Eukaryota</taxon>
        <taxon>Viridiplantae</taxon>
        <taxon>Streptophyta</taxon>
        <taxon>Embryophyta</taxon>
        <taxon>Tracheophyta</taxon>
        <taxon>Spermatophyta</taxon>
        <taxon>Magnoliopsida</taxon>
        <taxon>eudicotyledons</taxon>
        <taxon>Gunneridae</taxon>
        <taxon>Pentapetalae</taxon>
        <taxon>rosids</taxon>
        <taxon>fabids</taxon>
        <taxon>Fabales</taxon>
        <taxon>Fabaceae</taxon>
        <taxon>Papilionoideae</taxon>
        <taxon>50 kb inversion clade</taxon>
        <taxon>NPAAA clade</taxon>
        <taxon>Hologalegina</taxon>
        <taxon>IRL clade</taxon>
        <taxon>Trifolieae</taxon>
        <taxon>Trifolium</taxon>
    </lineage>
</organism>
<dbReference type="EMBL" id="CASHSV030000716">
    <property type="protein sequence ID" value="CAJ2673665.1"/>
    <property type="molecule type" value="Genomic_DNA"/>
</dbReference>
<sequence length="152" mass="17098">MSASRPIGFAQRYCEPLVSLRDGDFGSKAVGHANFFLLKVAALETVRRFSNSRCPCVWQGLQILQILVLPQFKWIRRWVAFRGLVKSMQVLSRPLFVLSIATIFTDELECSDGTSAEISPVQDNMNIRVICLIEDHLTLTYCGIDKVGFANN</sequence>
<accession>A0ACB0LVW3</accession>
<keyword evidence="2" id="KW-1185">Reference proteome</keyword>
<gene>
    <name evidence="1" type="ORF">MILVUS5_LOCUS37090</name>
</gene>
<evidence type="ECO:0000313" key="1">
    <source>
        <dbReference type="EMBL" id="CAJ2673665.1"/>
    </source>
</evidence>
<name>A0ACB0LVW3_TRIPR</name>
<comment type="caution">
    <text evidence="1">The sequence shown here is derived from an EMBL/GenBank/DDBJ whole genome shotgun (WGS) entry which is preliminary data.</text>
</comment>